<protein>
    <submittedName>
        <fullName evidence="3">N-acetylmuramoyl-L-alanine amidase</fullName>
    </submittedName>
</protein>
<evidence type="ECO:0000313" key="4">
    <source>
        <dbReference type="Proteomes" id="UP000317691"/>
    </source>
</evidence>
<dbReference type="AlphaFoldDB" id="A0A538TUP8"/>
<dbReference type="InterPro" id="IPR002508">
    <property type="entry name" value="MurNAc-LAA_cat"/>
</dbReference>
<reference evidence="3 4" key="1">
    <citation type="journal article" date="2019" name="Nat. Microbiol.">
        <title>Mediterranean grassland soil C-N compound turnover is dependent on rainfall and depth, and is mediated by genomically divergent microorganisms.</title>
        <authorList>
            <person name="Diamond S."/>
            <person name="Andeer P.F."/>
            <person name="Li Z."/>
            <person name="Crits-Christoph A."/>
            <person name="Burstein D."/>
            <person name="Anantharaman K."/>
            <person name="Lane K.R."/>
            <person name="Thomas B.C."/>
            <person name="Pan C."/>
            <person name="Northen T.R."/>
            <person name="Banfield J.F."/>
        </authorList>
    </citation>
    <scope>NUCLEOTIDE SEQUENCE [LARGE SCALE GENOMIC DNA]</scope>
    <source>
        <strain evidence="3">WS_9</strain>
    </source>
</reference>
<evidence type="ECO:0000256" key="1">
    <source>
        <dbReference type="ARBA" id="ARBA00022801"/>
    </source>
</evidence>
<dbReference type="Proteomes" id="UP000317691">
    <property type="component" value="Unassembled WGS sequence"/>
</dbReference>
<feature type="domain" description="MurNAc-LAA" evidence="2">
    <location>
        <begin position="244"/>
        <end position="398"/>
    </location>
</feature>
<dbReference type="FunFam" id="3.40.630.40:FF:000005">
    <property type="entry name" value="N-acetylmuramoyl-L-alanine amidase (AmiA)"/>
    <property type="match status" value="1"/>
</dbReference>
<name>A0A538TUP8_UNCEI</name>
<dbReference type="EMBL" id="VBOZ01000001">
    <property type="protein sequence ID" value="TMQ67347.1"/>
    <property type="molecule type" value="Genomic_DNA"/>
</dbReference>
<dbReference type="SMART" id="SM00646">
    <property type="entry name" value="Ami_3"/>
    <property type="match status" value="1"/>
</dbReference>
<dbReference type="Pfam" id="PF01520">
    <property type="entry name" value="Amidase_3"/>
    <property type="match status" value="1"/>
</dbReference>
<dbReference type="SUPFAM" id="SSF53187">
    <property type="entry name" value="Zn-dependent exopeptidases"/>
    <property type="match status" value="1"/>
</dbReference>
<dbReference type="GO" id="GO:0008745">
    <property type="term" value="F:N-acetylmuramoyl-L-alanine amidase activity"/>
    <property type="evidence" value="ECO:0007669"/>
    <property type="project" value="InterPro"/>
</dbReference>
<keyword evidence="1" id="KW-0378">Hydrolase</keyword>
<evidence type="ECO:0000259" key="2">
    <source>
        <dbReference type="SMART" id="SM00646"/>
    </source>
</evidence>
<dbReference type="CDD" id="cd02696">
    <property type="entry name" value="MurNAc-LAA"/>
    <property type="match status" value="1"/>
</dbReference>
<dbReference type="GO" id="GO:0009253">
    <property type="term" value="P:peptidoglycan catabolic process"/>
    <property type="evidence" value="ECO:0007669"/>
    <property type="project" value="InterPro"/>
</dbReference>
<organism evidence="3 4">
    <name type="scientific">Eiseniibacteriota bacterium</name>
    <dbReference type="NCBI Taxonomy" id="2212470"/>
    <lineage>
        <taxon>Bacteria</taxon>
        <taxon>Candidatus Eiseniibacteriota</taxon>
    </lineage>
</organism>
<accession>A0A538TUP8</accession>
<dbReference type="InterPro" id="IPR050695">
    <property type="entry name" value="N-acetylmuramoyl_amidase_3"/>
</dbReference>
<dbReference type="GO" id="GO:0030288">
    <property type="term" value="C:outer membrane-bounded periplasmic space"/>
    <property type="evidence" value="ECO:0007669"/>
    <property type="project" value="TreeGrafter"/>
</dbReference>
<dbReference type="PANTHER" id="PTHR30404:SF0">
    <property type="entry name" value="N-ACETYLMURAMOYL-L-ALANINE AMIDASE AMIC"/>
    <property type="match status" value="1"/>
</dbReference>
<dbReference type="PANTHER" id="PTHR30404">
    <property type="entry name" value="N-ACETYLMURAMOYL-L-ALANINE AMIDASE"/>
    <property type="match status" value="1"/>
</dbReference>
<evidence type="ECO:0000313" key="3">
    <source>
        <dbReference type="EMBL" id="TMQ67347.1"/>
    </source>
</evidence>
<gene>
    <name evidence="3" type="ORF">E6K79_00080</name>
</gene>
<dbReference type="Gene3D" id="3.40.630.40">
    <property type="entry name" value="Zn-dependent exopeptidases"/>
    <property type="match status" value="1"/>
</dbReference>
<sequence>MREQRTPRPGSGPRRAGARAGLIVLGIVAAAVLAPSAPVRRAATTSKPSGPAPELARIRYWTAPDHTRLVFDLTGPPAGGPRYRFADSLTFEVYLPMTRKSPAVSTEFVGDSLVADIFPAVSDSGCAIRIRLQRATTPLGFFLAAVDGNPDRLVIDVPAPVNPEVEQAITRRVTELKQSKKLIVAIDAGHGGEDPGAIGHRRLQEADITLSIAKKLKAQLDLMPGVSAVLTRSGDYFIPLRNRVDLARRYQADLLISIHCNASRDRDATGTEIYFLSLTGATDEAARNVAEKENAADLVGGVSPDTGDDLLSILFDLRQNDTIRRSSELAEVLIDAVGADSRLVTRGVKQAGFVVLKAPEIPSVLVETAFVTNPREAAILRDAQFQAKFAELLANGIETYKNQHLRANSN</sequence>
<proteinExistence type="predicted"/>
<comment type="caution">
    <text evidence="3">The sequence shown here is derived from an EMBL/GenBank/DDBJ whole genome shotgun (WGS) entry which is preliminary data.</text>
</comment>